<organism evidence="3 4">
    <name type="scientific">Streptomyces griseiscabiei</name>
    <dbReference type="NCBI Taxonomy" id="2993540"/>
    <lineage>
        <taxon>Bacteria</taxon>
        <taxon>Bacillati</taxon>
        <taxon>Actinomycetota</taxon>
        <taxon>Actinomycetes</taxon>
        <taxon>Kitasatosporales</taxon>
        <taxon>Streptomycetaceae</taxon>
        <taxon>Streptomyces</taxon>
    </lineage>
</organism>
<evidence type="ECO:0000313" key="3">
    <source>
        <dbReference type="EMBL" id="MDX2915168.1"/>
    </source>
</evidence>
<dbReference type="Proteomes" id="UP001271723">
    <property type="component" value="Unassembled WGS sequence"/>
</dbReference>
<proteinExistence type="predicted"/>
<evidence type="ECO:0000313" key="4">
    <source>
        <dbReference type="Proteomes" id="UP001271723"/>
    </source>
</evidence>
<feature type="compositionally biased region" description="Low complexity" evidence="1">
    <location>
        <begin position="206"/>
        <end position="218"/>
    </location>
</feature>
<comment type="caution">
    <text evidence="3">The sequence shown here is derived from an EMBL/GenBank/DDBJ whole genome shotgun (WGS) entry which is preliminary data.</text>
</comment>
<dbReference type="InterPro" id="IPR025668">
    <property type="entry name" value="Tnp_DDE_dom"/>
</dbReference>
<protein>
    <submittedName>
        <fullName evidence="3">Transposase</fullName>
    </submittedName>
</protein>
<feature type="region of interest" description="Disordered" evidence="1">
    <location>
        <begin position="261"/>
        <end position="331"/>
    </location>
</feature>
<sequence>MLDAALAQIPRSSRAKILVRVDGAGATHGLLKRLQALNTTRRMVRYTVGWTITPEDERAIACLPEAAWETSLRQDGEVQEGYFVVELTGLNTREGWSKGMRLIVRGVKHSRRHLGKLTAFEQKTGWRHSITATNIRHMGHIAGTHQVQFLNVLHRDHAGVEDRVRTNKAMGLANLPPKSWETNASWMLTANLAADLDAWLRLRPSTTKKTSSTPSRTRWLPPLPPAHRTDLALGDGVRKQLEAGQQPDRRHLTASLHLNAHPEEEGQHPPGPWNPAHPAATRDGPPSHGEGTLRANRRATQGVLAGASLLPQFVQEPGDGLGGASADVTQI</sequence>
<dbReference type="Pfam" id="PF13701">
    <property type="entry name" value="DDE_Tnp_1_4"/>
    <property type="match status" value="1"/>
</dbReference>
<reference evidence="3 4" key="1">
    <citation type="journal article" date="2023" name="Microb. Genom.">
        <title>Mesoterricola silvestris gen. nov., sp. nov., Mesoterricola sediminis sp. nov., Geothrix oryzae sp. nov., Geothrix edaphica sp. nov., Geothrix rubra sp. nov., and Geothrix limicola sp. nov., six novel members of Acidobacteriota isolated from soils.</title>
        <authorList>
            <person name="Weisberg A.J."/>
            <person name="Pearce E."/>
            <person name="Kramer C.G."/>
            <person name="Chang J.H."/>
            <person name="Clarke C.R."/>
        </authorList>
    </citation>
    <scope>NUCLEOTIDE SEQUENCE [LARGE SCALE GENOMIC DNA]</scope>
    <source>
        <strain evidence="3 4">NRRL_B-2795</strain>
    </source>
</reference>
<name>A0ABU4LHT1_9ACTN</name>
<dbReference type="RefSeq" id="WP_256965965.1">
    <property type="nucleotide sequence ID" value="NZ_JAGJBZ010000004.1"/>
</dbReference>
<evidence type="ECO:0000256" key="1">
    <source>
        <dbReference type="SAM" id="MobiDB-lite"/>
    </source>
</evidence>
<accession>A0ABU4LHT1</accession>
<gene>
    <name evidence="3" type="ORF">PV517_41675</name>
</gene>
<dbReference type="EMBL" id="JARAVY010000026">
    <property type="protein sequence ID" value="MDX2915168.1"/>
    <property type="molecule type" value="Genomic_DNA"/>
</dbReference>
<keyword evidence="4" id="KW-1185">Reference proteome</keyword>
<feature type="domain" description="Transposase DDE" evidence="2">
    <location>
        <begin position="12"/>
        <end position="209"/>
    </location>
</feature>
<evidence type="ECO:0000259" key="2">
    <source>
        <dbReference type="Pfam" id="PF13701"/>
    </source>
</evidence>
<feature type="region of interest" description="Disordered" evidence="1">
    <location>
        <begin position="206"/>
        <end position="229"/>
    </location>
</feature>